<dbReference type="RefSeq" id="WP_086699093.1">
    <property type="nucleotide sequence ID" value="NZ_JAKKZF010000111.1"/>
</dbReference>
<dbReference type="EMBL" id="JAKKZF010000111">
    <property type="protein sequence ID" value="MCG0066523.1"/>
    <property type="molecule type" value="Genomic_DNA"/>
</dbReference>
<reference evidence="1 2" key="1">
    <citation type="submission" date="2022-01" db="EMBL/GenBank/DDBJ databases">
        <title>Draft Genome Sequences of Seven Type Strains of the Genus Streptomyces.</title>
        <authorList>
            <person name="Aziz S."/>
            <person name="Coretto E."/>
            <person name="Chronakova A."/>
            <person name="Sproer C."/>
            <person name="Huber K."/>
            <person name="Nouioui I."/>
            <person name="Gross H."/>
        </authorList>
    </citation>
    <scope>NUCLEOTIDE SEQUENCE [LARGE SCALE GENOMIC DNA]</scope>
    <source>
        <strain evidence="1 2">DSM 41685</strain>
    </source>
</reference>
<organism evidence="1 2">
    <name type="scientific">Streptomyces tricolor</name>
    <dbReference type="NCBI Taxonomy" id="68277"/>
    <lineage>
        <taxon>Bacteria</taxon>
        <taxon>Bacillati</taxon>
        <taxon>Actinomycetota</taxon>
        <taxon>Actinomycetes</taxon>
        <taxon>Kitasatosporales</taxon>
        <taxon>Streptomycetaceae</taxon>
        <taxon>Streptomyces</taxon>
        <taxon>Streptomyces violaceoruber group</taxon>
    </lineage>
</organism>
<evidence type="ECO:0000313" key="2">
    <source>
        <dbReference type="Proteomes" id="UP001299012"/>
    </source>
</evidence>
<sequence length="86" mass="9596">MTILKLPHGHVNTYKAGCRCPACRDANRVYQSAANARRRLDPSGADRAGHGKRSTYNNYGCRCLLCRVASANAQRDYRERRKAGAQ</sequence>
<accession>A0ABS9JLV0</accession>
<gene>
    <name evidence="1" type="ORF">L0F81_25115</name>
</gene>
<dbReference type="Proteomes" id="UP001299012">
    <property type="component" value="Unassembled WGS sequence"/>
</dbReference>
<evidence type="ECO:0000313" key="1">
    <source>
        <dbReference type="EMBL" id="MCG0066523.1"/>
    </source>
</evidence>
<comment type="caution">
    <text evidence="1">The sequence shown here is derived from an EMBL/GenBank/DDBJ whole genome shotgun (WGS) entry which is preliminary data.</text>
</comment>
<protein>
    <submittedName>
        <fullName evidence="1">Uncharacterized protein</fullName>
    </submittedName>
</protein>
<name>A0ABS9JLV0_9ACTN</name>
<keyword evidence="2" id="KW-1185">Reference proteome</keyword>
<proteinExistence type="predicted"/>